<keyword evidence="1" id="KW-0472">Membrane</keyword>
<dbReference type="EMBL" id="ATAE01000018">
    <property type="protein sequence ID" value="ERN53809.1"/>
    <property type="molecule type" value="Genomic_DNA"/>
</dbReference>
<dbReference type="Proteomes" id="UP000017170">
    <property type="component" value="Unassembled WGS sequence"/>
</dbReference>
<evidence type="ECO:0008006" key="4">
    <source>
        <dbReference type="Google" id="ProtNLM"/>
    </source>
</evidence>
<name>U6SQ14_9BACI</name>
<dbReference type="RefSeq" id="WP_022627710.1">
    <property type="nucleotide sequence ID" value="NZ_ATAE01000018.1"/>
</dbReference>
<protein>
    <recommendedName>
        <fullName evidence="4">DUF3149 domain-containing protein</fullName>
    </recommendedName>
</protein>
<reference evidence="2 3" key="1">
    <citation type="journal article" date="2013" name="Genome Announc.">
        <title>Genome Sequence of the Extreme Obligate Alkaliphile Bacillus marmarensis Strain DSM 21297.</title>
        <authorList>
            <person name="Wernick D.G."/>
            <person name="Choi K.Y."/>
            <person name="Tat C.A."/>
            <person name="Lafontaine Rivera J.G."/>
            <person name="Liao J.C."/>
        </authorList>
    </citation>
    <scope>NUCLEOTIDE SEQUENCE [LARGE SCALE GENOMIC DNA]</scope>
    <source>
        <strain evidence="2 3">DSM 21297</strain>
    </source>
</reference>
<evidence type="ECO:0000313" key="2">
    <source>
        <dbReference type="EMBL" id="ERN53809.1"/>
    </source>
</evidence>
<proteinExistence type="predicted"/>
<evidence type="ECO:0000256" key="1">
    <source>
        <dbReference type="SAM" id="Phobius"/>
    </source>
</evidence>
<sequence length="49" mass="5561">MDMVGSLLISLFMYIWFGALAVVVIAVGVYTGMQMHVKKEEKKRAKKNQ</sequence>
<comment type="caution">
    <text evidence="2">The sequence shown here is derived from an EMBL/GenBank/DDBJ whole genome shotgun (WGS) entry which is preliminary data.</text>
</comment>
<gene>
    <name evidence="2" type="ORF">A33I_10035</name>
</gene>
<keyword evidence="1" id="KW-1133">Transmembrane helix</keyword>
<feature type="transmembrane region" description="Helical" evidence="1">
    <location>
        <begin position="12"/>
        <end position="33"/>
    </location>
</feature>
<keyword evidence="3" id="KW-1185">Reference proteome</keyword>
<dbReference type="AlphaFoldDB" id="U6SQ14"/>
<organism evidence="2 3">
    <name type="scientific">Alkalihalophilus marmarensis DSM 21297</name>
    <dbReference type="NCBI Taxonomy" id="1188261"/>
    <lineage>
        <taxon>Bacteria</taxon>
        <taxon>Bacillati</taxon>
        <taxon>Bacillota</taxon>
        <taxon>Bacilli</taxon>
        <taxon>Bacillales</taxon>
        <taxon>Bacillaceae</taxon>
        <taxon>Alkalihalophilus</taxon>
    </lineage>
</organism>
<dbReference type="PATRIC" id="fig|1188261.3.peg.1378"/>
<accession>U6SQ14</accession>
<keyword evidence="1" id="KW-0812">Transmembrane</keyword>
<evidence type="ECO:0000313" key="3">
    <source>
        <dbReference type="Proteomes" id="UP000017170"/>
    </source>
</evidence>